<reference evidence="1" key="2">
    <citation type="submission" date="2021-05" db="EMBL/GenBank/DDBJ databases">
        <title>Protein family content uncovers lineage relationships and bacterial pathway maintenance mechanisms in DPANN archaea.</title>
        <authorList>
            <person name="Castelle C.J."/>
            <person name="Meheust R."/>
            <person name="Jaffe A.L."/>
            <person name="Seitz K."/>
            <person name="Gong X."/>
            <person name="Baker B.J."/>
            <person name="Banfield J.F."/>
        </authorList>
    </citation>
    <scope>NUCLEOTIDE SEQUENCE</scope>
    <source>
        <strain evidence="1">RIFCSPLOWO2_01_FULL_43_13</strain>
    </source>
</reference>
<reference evidence="1" key="1">
    <citation type="submission" date="2021-03" db="EMBL/GenBank/DDBJ databases">
        <authorList>
            <person name="Jaffe A."/>
        </authorList>
    </citation>
    <scope>NUCLEOTIDE SEQUENCE</scope>
    <source>
        <strain evidence="1">RIFCSPLOWO2_01_FULL_43_13</strain>
    </source>
</reference>
<dbReference type="EMBL" id="JAGVWB010000019">
    <property type="protein sequence ID" value="MBS3058267.1"/>
    <property type="molecule type" value="Genomic_DNA"/>
</dbReference>
<sequence>MKASVYSIEGQALRQIELPAMERIQEPEGIIQQYTSEQGITRLQCEQ</sequence>
<protein>
    <submittedName>
        <fullName evidence="1">Uncharacterized protein</fullName>
    </submittedName>
</protein>
<evidence type="ECO:0000313" key="1">
    <source>
        <dbReference type="EMBL" id="MBS3058267.1"/>
    </source>
</evidence>
<gene>
    <name evidence="1" type="ORF">J4478_02605</name>
</gene>
<dbReference type="AlphaFoldDB" id="A0A8T4KVU8"/>
<organism evidence="1 2">
    <name type="scientific">Candidatus Iainarchaeum sp</name>
    <dbReference type="NCBI Taxonomy" id="3101447"/>
    <lineage>
        <taxon>Archaea</taxon>
        <taxon>Candidatus Iainarchaeota</taxon>
        <taxon>Candidatus Iainarchaeia</taxon>
        <taxon>Candidatus Iainarchaeales</taxon>
        <taxon>Candidatus Iainarchaeaceae</taxon>
        <taxon>Candidatus Iainarchaeum</taxon>
    </lineage>
</organism>
<accession>A0A8T4KVU8</accession>
<comment type="caution">
    <text evidence="1">The sequence shown here is derived from an EMBL/GenBank/DDBJ whole genome shotgun (WGS) entry which is preliminary data.</text>
</comment>
<evidence type="ECO:0000313" key="2">
    <source>
        <dbReference type="Proteomes" id="UP000680185"/>
    </source>
</evidence>
<proteinExistence type="predicted"/>
<dbReference type="Proteomes" id="UP000680185">
    <property type="component" value="Unassembled WGS sequence"/>
</dbReference>
<name>A0A8T4KVU8_9ARCH</name>